<dbReference type="PROSITE" id="PS51746">
    <property type="entry name" value="PPM_2"/>
    <property type="match status" value="1"/>
</dbReference>
<dbReference type="EMBL" id="BAAAMN010000003">
    <property type="protein sequence ID" value="GAA2024478.1"/>
    <property type="molecule type" value="Genomic_DNA"/>
</dbReference>
<name>A0ABN2TXG4_9MICC</name>
<sequence length="240" mass="26185">MYNFTAAAATHVGHVRDLNEDSYLVRDGLYLVADGMGGHDGGELASAAVIDTFRYVWDENTQPLELFSLQEWLTQANRAVYDIAEGRAGTTLTMLTNVVHQQKEQLVVANVGDSRTYRYRANDEAFLQLTQDHSAVAEMVRLGQITAEEAREHPARNVITRAVGSTLRLLADVVLLEAEVGDRFLLCTDGLTGEVEDQEIGLVLASAATVQDAADQLVELALETDGSDNVTVLVAEVIEH</sequence>
<accession>A0ABN2TXG4</accession>
<dbReference type="SMART" id="SM00332">
    <property type="entry name" value="PP2Cc"/>
    <property type="match status" value="1"/>
</dbReference>
<proteinExistence type="predicted"/>
<protein>
    <submittedName>
        <fullName evidence="2">Protein phosphatase 2C domain-containing protein</fullName>
    </submittedName>
</protein>
<dbReference type="Gene3D" id="3.60.40.10">
    <property type="entry name" value="PPM-type phosphatase domain"/>
    <property type="match status" value="1"/>
</dbReference>
<dbReference type="InterPro" id="IPR036457">
    <property type="entry name" value="PPM-type-like_dom_sf"/>
</dbReference>
<dbReference type="RefSeq" id="WP_343955427.1">
    <property type="nucleotide sequence ID" value="NZ_BAAAMN010000003.1"/>
</dbReference>
<evidence type="ECO:0000259" key="1">
    <source>
        <dbReference type="PROSITE" id="PS51746"/>
    </source>
</evidence>
<dbReference type="Proteomes" id="UP001501461">
    <property type="component" value="Unassembled WGS sequence"/>
</dbReference>
<organism evidence="2 3">
    <name type="scientific">Yaniella flava</name>
    <dbReference type="NCBI Taxonomy" id="287930"/>
    <lineage>
        <taxon>Bacteria</taxon>
        <taxon>Bacillati</taxon>
        <taxon>Actinomycetota</taxon>
        <taxon>Actinomycetes</taxon>
        <taxon>Micrococcales</taxon>
        <taxon>Micrococcaceae</taxon>
        <taxon>Yaniella</taxon>
    </lineage>
</organism>
<dbReference type="SUPFAM" id="SSF81606">
    <property type="entry name" value="PP2C-like"/>
    <property type="match status" value="1"/>
</dbReference>
<comment type="caution">
    <text evidence="2">The sequence shown here is derived from an EMBL/GenBank/DDBJ whole genome shotgun (WGS) entry which is preliminary data.</text>
</comment>
<evidence type="ECO:0000313" key="2">
    <source>
        <dbReference type="EMBL" id="GAA2024478.1"/>
    </source>
</evidence>
<keyword evidence="3" id="KW-1185">Reference proteome</keyword>
<dbReference type="SMART" id="SM00331">
    <property type="entry name" value="PP2C_SIG"/>
    <property type="match status" value="1"/>
</dbReference>
<reference evidence="2 3" key="1">
    <citation type="journal article" date="2019" name="Int. J. Syst. Evol. Microbiol.">
        <title>The Global Catalogue of Microorganisms (GCM) 10K type strain sequencing project: providing services to taxonomists for standard genome sequencing and annotation.</title>
        <authorList>
            <consortium name="The Broad Institute Genomics Platform"/>
            <consortium name="The Broad Institute Genome Sequencing Center for Infectious Disease"/>
            <person name="Wu L."/>
            <person name="Ma J."/>
        </authorList>
    </citation>
    <scope>NUCLEOTIDE SEQUENCE [LARGE SCALE GENOMIC DNA]</scope>
    <source>
        <strain evidence="2 3">JCM 13595</strain>
    </source>
</reference>
<gene>
    <name evidence="2" type="ORF">GCM10009720_00230</name>
</gene>
<dbReference type="Pfam" id="PF07228">
    <property type="entry name" value="SpoIIE"/>
    <property type="match status" value="1"/>
</dbReference>
<dbReference type="CDD" id="cd00143">
    <property type="entry name" value="PP2Cc"/>
    <property type="match status" value="1"/>
</dbReference>
<dbReference type="InterPro" id="IPR001932">
    <property type="entry name" value="PPM-type_phosphatase-like_dom"/>
</dbReference>
<dbReference type="InterPro" id="IPR015655">
    <property type="entry name" value="PP2C"/>
</dbReference>
<evidence type="ECO:0000313" key="3">
    <source>
        <dbReference type="Proteomes" id="UP001501461"/>
    </source>
</evidence>
<feature type="domain" description="PPM-type phosphatase" evidence="1">
    <location>
        <begin position="5"/>
        <end position="237"/>
    </location>
</feature>
<dbReference type="PANTHER" id="PTHR47992">
    <property type="entry name" value="PROTEIN PHOSPHATASE"/>
    <property type="match status" value="1"/>
</dbReference>